<evidence type="ECO:0000313" key="2">
    <source>
        <dbReference type="Proteomes" id="UP000059672"/>
    </source>
</evidence>
<keyword evidence="2" id="KW-1185">Reference proteome</keyword>
<organism evidence="1 2">
    <name type="scientific">Lutibacter profundi</name>
    <dbReference type="NCBI Taxonomy" id="1622118"/>
    <lineage>
        <taxon>Bacteria</taxon>
        <taxon>Pseudomonadati</taxon>
        <taxon>Bacteroidota</taxon>
        <taxon>Flavobacteriia</taxon>
        <taxon>Flavobacteriales</taxon>
        <taxon>Flavobacteriaceae</taxon>
        <taxon>Lutibacter</taxon>
    </lineage>
</organism>
<protein>
    <submittedName>
        <fullName evidence="1">Uncharacterized protein</fullName>
    </submittedName>
</protein>
<dbReference type="AlphaFoldDB" id="A0A0X8G7B2"/>
<sequence length="117" mass="14032">MSYNLNNEIINENYRKIIEKNGEITFYIKGNYFKYIKNSEIINVPQDEIEKINFKPLSDLISYRNKLIKKNSKDSKKNGKLKILENSEVYKQIYIFEKEKGLILKYPVTWLEVIECQ</sequence>
<dbReference type="STRING" id="1622118.Lupro_09145"/>
<dbReference type="RefSeq" id="WP_068209097.1">
    <property type="nucleotide sequence ID" value="NZ_CP013355.1"/>
</dbReference>
<gene>
    <name evidence="1" type="ORF">Lupro_09145</name>
</gene>
<evidence type="ECO:0000313" key="1">
    <source>
        <dbReference type="EMBL" id="AMC11417.1"/>
    </source>
</evidence>
<name>A0A0X8G7B2_9FLAO</name>
<dbReference type="EMBL" id="CP013355">
    <property type="protein sequence ID" value="AMC11417.1"/>
    <property type="molecule type" value="Genomic_DNA"/>
</dbReference>
<reference evidence="1 2" key="2">
    <citation type="journal article" date="2016" name="Int. J. Syst. Evol. Microbiol.">
        <title>Lutibacter profundi sp. nov., isolated from a deep-sea hydrothermal system on the Arctic Mid-Ocean Ridge and emended description of the genus Lutibacter.</title>
        <authorList>
            <person name="Le Moine Bauer S."/>
            <person name="Roalkvam I."/>
            <person name="Steen I.H."/>
            <person name="Dahle H."/>
        </authorList>
    </citation>
    <scope>NUCLEOTIDE SEQUENCE [LARGE SCALE GENOMIC DNA]</scope>
    <source>
        <strain evidence="1 2">LP1</strain>
    </source>
</reference>
<dbReference type="KEGG" id="lut:Lupro_09145"/>
<accession>A0A0X8G7B2</accession>
<proteinExistence type="predicted"/>
<reference evidence="2" key="1">
    <citation type="submission" date="2015-12" db="EMBL/GenBank/DDBJ databases">
        <title>Complete genome sequence of Lutibacter profundus strain LP1.</title>
        <authorList>
            <person name="Wissuwa J."/>
            <person name="Le Moine Bauer S."/>
            <person name="Stokke R."/>
            <person name="Dahle H."/>
            <person name="Steen I.H."/>
        </authorList>
    </citation>
    <scope>NUCLEOTIDE SEQUENCE [LARGE SCALE GENOMIC DNA]</scope>
    <source>
        <strain evidence="2">LP1</strain>
    </source>
</reference>
<dbReference type="Proteomes" id="UP000059672">
    <property type="component" value="Chromosome"/>
</dbReference>